<dbReference type="Proteomes" id="UP000005632">
    <property type="component" value="Chromosome"/>
</dbReference>
<dbReference type="STRING" id="158190.SpiGrapes_2324"/>
<organism evidence="2 3">
    <name type="scientific">Sphaerochaeta pleomorpha (strain ATCC BAA-1885 / DSM 22778 / Grapes)</name>
    <dbReference type="NCBI Taxonomy" id="158190"/>
    <lineage>
        <taxon>Bacteria</taxon>
        <taxon>Pseudomonadati</taxon>
        <taxon>Spirochaetota</taxon>
        <taxon>Spirochaetia</taxon>
        <taxon>Spirochaetales</taxon>
        <taxon>Sphaerochaetaceae</taxon>
        <taxon>Sphaerochaeta</taxon>
    </lineage>
</organism>
<keyword evidence="1" id="KW-0812">Transmembrane</keyword>
<accession>G8QSG9</accession>
<reference evidence="2 3" key="1">
    <citation type="submission" date="2011-11" db="EMBL/GenBank/DDBJ databases">
        <title>Complete sequence of Spirochaeta sp. grapes.</title>
        <authorList>
            <consortium name="US DOE Joint Genome Institute"/>
            <person name="Lucas S."/>
            <person name="Han J."/>
            <person name="Lapidus A."/>
            <person name="Cheng J.-F."/>
            <person name="Goodwin L."/>
            <person name="Pitluck S."/>
            <person name="Peters L."/>
            <person name="Ovchinnikova G."/>
            <person name="Munk A.C."/>
            <person name="Detter J.C."/>
            <person name="Han C."/>
            <person name="Tapia R."/>
            <person name="Land M."/>
            <person name="Hauser L."/>
            <person name="Kyrpides N."/>
            <person name="Ivanova N."/>
            <person name="Pagani I."/>
            <person name="Ritalahtilisa K."/>
            <person name="Loeffler F."/>
            <person name="Woyke T."/>
        </authorList>
    </citation>
    <scope>NUCLEOTIDE SEQUENCE [LARGE SCALE GENOMIC DNA]</scope>
    <source>
        <strain evidence="3">ATCC BAA-1885 / DSM 22778 / Grapes</strain>
    </source>
</reference>
<evidence type="ECO:0000313" key="3">
    <source>
        <dbReference type="Proteomes" id="UP000005632"/>
    </source>
</evidence>
<dbReference type="HOGENOM" id="CLU_2958418_0_0_12"/>
<protein>
    <submittedName>
        <fullName evidence="2">Uncharacterized protein</fullName>
    </submittedName>
</protein>
<keyword evidence="3" id="KW-1185">Reference proteome</keyword>
<dbReference type="KEGG" id="sgp:SpiGrapes_2324"/>
<feature type="transmembrane region" description="Helical" evidence="1">
    <location>
        <begin position="33"/>
        <end position="57"/>
    </location>
</feature>
<dbReference type="EMBL" id="CP003155">
    <property type="protein sequence ID" value="AEV30099.1"/>
    <property type="molecule type" value="Genomic_DNA"/>
</dbReference>
<keyword evidence="1" id="KW-1133">Transmembrane helix</keyword>
<sequence length="59" mass="6544">MSLQSNNSTGFSTKEQEQYPHWLDTLTNSGLDLVALVILATVFSPVLVVFGAFSPIFRR</sequence>
<evidence type="ECO:0000256" key="1">
    <source>
        <dbReference type="SAM" id="Phobius"/>
    </source>
</evidence>
<name>G8QSG9_SPHPG</name>
<gene>
    <name evidence="2" type="ordered locus">SpiGrapes_2324</name>
</gene>
<proteinExistence type="predicted"/>
<keyword evidence="1" id="KW-0472">Membrane</keyword>
<dbReference type="AlphaFoldDB" id="G8QSG9"/>
<dbReference type="RefSeq" id="WP_014270940.1">
    <property type="nucleotide sequence ID" value="NC_016633.1"/>
</dbReference>
<evidence type="ECO:0000313" key="2">
    <source>
        <dbReference type="EMBL" id="AEV30099.1"/>
    </source>
</evidence>